<evidence type="ECO:0000259" key="2">
    <source>
        <dbReference type="Pfam" id="PF08924"/>
    </source>
</evidence>
<keyword evidence="4" id="KW-1185">Reference proteome</keyword>
<reference evidence="3 4" key="1">
    <citation type="submission" date="2019-06" db="EMBL/GenBank/DDBJ databases">
        <title>Whole genome shotgun sequence of Streptomyces cacaoi subsp. cacaoi NBRC 12748.</title>
        <authorList>
            <person name="Hosoyama A."/>
            <person name="Uohara A."/>
            <person name="Ohji S."/>
            <person name="Ichikawa N."/>
        </authorList>
    </citation>
    <scope>NUCLEOTIDE SEQUENCE [LARGE SCALE GENOMIC DNA]</scope>
    <source>
        <strain evidence="3 4">NBRC 12748</strain>
    </source>
</reference>
<dbReference type="Gene3D" id="3.20.20.80">
    <property type="entry name" value="Glycosidases"/>
    <property type="match status" value="1"/>
</dbReference>
<gene>
    <name evidence="3" type="ORF">SCA03_31890</name>
</gene>
<proteinExistence type="predicted"/>
<organism evidence="3 4">
    <name type="scientific">Streptomyces cacaoi</name>
    <dbReference type="NCBI Taxonomy" id="1898"/>
    <lineage>
        <taxon>Bacteria</taxon>
        <taxon>Bacillati</taxon>
        <taxon>Actinomycetota</taxon>
        <taxon>Actinomycetes</taxon>
        <taxon>Kitasatosporales</taxon>
        <taxon>Streptomycetaceae</taxon>
        <taxon>Streptomyces</taxon>
    </lineage>
</organism>
<dbReference type="EMBL" id="BJMM01000014">
    <property type="protein sequence ID" value="GEB50638.1"/>
    <property type="molecule type" value="Genomic_DNA"/>
</dbReference>
<dbReference type="SUPFAM" id="SSF51445">
    <property type="entry name" value="(Trans)glycosidases"/>
    <property type="match status" value="1"/>
</dbReference>
<dbReference type="Proteomes" id="UP000319210">
    <property type="component" value="Unassembled WGS sequence"/>
</dbReference>
<sequence length="221" mass="25056">MRTWKRDSPFGAVGVYIGGRGRACPQQRNLTPEWVDAVHRMGWKLLPLYVSSQSPCVSAPHKRKMRMSTEEPYEQGRREGMDAVRQAQRLGMARRSAVYLDMEGYDRHNTECAETTLRFVQGWNNAVRSQGYLAGYYSSADSGIAHLETARAAGARGLPSVMWFARWRVPQSVTAERRLHARAWQPHRRIHQHSGNVQRTYGGRTLHIDENLVDAPVAVVG</sequence>
<dbReference type="InterPro" id="IPR017853">
    <property type="entry name" value="GH"/>
</dbReference>
<protein>
    <recommendedName>
        <fullName evidence="2">Rv2525c-like glycoside hydrolase-like domain-containing protein</fullName>
    </recommendedName>
</protein>
<dbReference type="AlphaFoldDB" id="A0A4Y3R1R7"/>
<accession>A0A4Y3R1R7</accession>
<feature type="region of interest" description="Disordered" evidence="1">
    <location>
        <begin position="60"/>
        <end position="79"/>
    </location>
</feature>
<dbReference type="Pfam" id="PF08924">
    <property type="entry name" value="Rv2525c_GlyHyd-like"/>
    <property type="match status" value="1"/>
</dbReference>
<evidence type="ECO:0000313" key="4">
    <source>
        <dbReference type="Proteomes" id="UP000319210"/>
    </source>
</evidence>
<comment type="caution">
    <text evidence="3">The sequence shown here is derived from an EMBL/GenBank/DDBJ whole genome shotgun (WGS) entry which is preliminary data.</text>
</comment>
<evidence type="ECO:0000256" key="1">
    <source>
        <dbReference type="SAM" id="MobiDB-lite"/>
    </source>
</evidence>
<evidence type="ECO:0000313" key="3">
    <source>
        <dbReference type="EMBL" id="GEB50638.1"/>
    </source>
</evidence>
<name>A0A4Y3R1R7_STRCI</name>
<feature type="domain" description="Rv2525c-like glycoside hydrolase-like" evidence="2">
    <location>
        <begin position="3"/>
        <end position="213"/>
    </location>
</feature>
<dbReference type="InterPro" id="IPR015020">
    <property type="entry name" value="Rv2525c-like_Glyco_Hydro-like"/>
</dbReference>